<dbReference type="Proteomes" id="UP001500367">
    <property type="component" value="Unassembled WGS sequence"/>
</dbReference>
<sequence>MNLVKKISTIVVIAAISISCDGKKKEGETTDVATDTTEVVADTTKVETASTIVDVALGNPDFSTLVAAVKAAGLVETLSSEGPFTVFAPTNAAFDKLPAGAVDSLLKPENLEKLKGLLTYHVVAGKFDAAAVTEAITKGKGKFTVTTVQGGKIDLGLKDGKVTLTDANGKTSTVVIADVAASNGVIHAIDSVVMPK</sequence>
<accession>A0ABP7VGY2</accession>
<reference evidence="3" key="1">
    <citation type="journal article" date="2019" name="Int. J. Syst. Evol. Microbiol.">
        <title>The Global Catalogue of Microorganisms (GCM) 10K type strain sequencing project: providing services to taxonomists for standard genome sequencing and annotation.</title>
        <authorList>
            <consortium name="The Broad Institute Genomics Platform"/>
            <consortium name="The Broad Institute Genome Sequencing Center for Infectious Disease"/>
            <person name="Wu L."/>
            <person name="Ma J."/>
        </authorList>
    </citation>
    <scope>NUCLEOTIDE SEQUENCE [LARGE SCALE GENOMIC DNA]</scope>
    <source>
        <strain evidence="3">JCM 17069</strain>
    </source>
</reference>
<dbReference type="InterPro" id="IPR036378">
    <property type="entry name" value="FAS1_dom_sf"/>
</dbReference>
<dbReference type="RefSeq" id="WP_344815644.1">
    <property type="nucleotide sequence ID" value="NZ_BAABCT010000002.1"/>
</dbReference>
<dbReference type="PANTHER" id="PTHR10900:SF77">
    <property type="entry name" value="FI19380P1"/>
    <property type="match status" value="1"/>
</dbReference>
<dbReference type="InterPro" id="IPR000782">
    <property type="entry name" value="FAS1_domain"/>
</dbReference>
<dbReference type="EMBL" id="BAABCT010000002">
    <property type="protein sequence ID" value="GAA4066957.1"/>
    <property type="molecule type" value="Genomic_DNA"/>
</dbReference>
<dbReference type="Pfam" id="PF02469">
    <property type="entry name" value="Fasciclin"/>
    <property type="match status" value="1"/>
</dbReference>
<evidence type="ECO:0000313" key="2">
    <source>
        <dbReference type="EMBL" id="GAA4066957.1"/>
    </source>
</evidence>
<keyword evidence="3" id="KW-1185">Reference proteome</keyword>
<dbReference type="PROSITE" id="PS50213">
    <property type="entry name" value="FAS1"/>
    <property type="match status" value="1"/>
</dbReference>
<dbReference type="InterPro" id="IPR050904">
    <property type="entry name" value="Adhesion/Biosynth-related"/>
</dbReference>
<comment type="caution">
    <text evidence="2">The sequence shown here is derived from an EMBL/GenBank/DDBJ whole genome shotgun (WGS) entry which is preliminary data.</text>
</comment>
<dbReference type="PROSITE" id="PS51257">
    <property type="entry name" value="PROKAR_LIPOPROTEIN"/>
    <property type="match status" value="1"/>
</dbReference>
<name>A0ABP7VGY2_9FLAO</name>
<proteinExistence type="predicted"/>
<evidence type="ECO:0000259" key="1">
    <source>
        <dbReference type="PROSITE" id="PS50213"/>
    </source>
</evidence>
<organism evidence="2 3">
    <name type="scientific">Flavobacterium cheonanense</name>
    <dbReference type="NCBI Taxonomy" id="706183"/>
    <lineage>
        <taxon>Bacteria</taxon>
        <taxon>Pseudomonadati</taxon>
        <taxon>Bacteroidota</taxon>
        <taxon>Flavobacteriia</taxon>
        <taxon>Flavobacteriales</taxon>
        <taxon>Flavobacteriaceae</taxon>
        <taxon>Flavobacterium</taxon>
    </lineage>
</organism>
<dbReference type="SMART" id="SM00554">
    <property type="entry name" value="FAS1"/>
    <property type="match status" value="1"/>
</dbReference>
<gene>
    <name evidence="2" type="ORF">GCM10022389_09800</name>
</gene>
<dbReference type="SUPFAM" id="SSF82153">
    <property type="entry name" value="FAS1 domain"/>
    <property type="match status" value="1"/>
</dbReference>
<protein>
    <recommendedName>
        <fullName evidence="1">FAS1 domain-containing protein</fullName>
    </recommendedName>
</protein>
<dbReference type="PANTHER" id="PTHR10900">
    <property type="entry name" value="PERIOSTIN-RELATED"/>
    <property type="match status" value="1"/>
</dbReference>
<feature type="domain" description="FAS1" evidence="1">
    <location>
        <begin position="49"/>
        <end position="193"/>
    </location>
</feature>
<evidence type="ECO:0000313" key="3">
    <source>
        <dbReference type="Proteomes" id="UP001500367"/>
    </source>
</evidence>
<dbReference type="Gene3D" id="2.30.180.10">
    <property type="entry name" value="FAS1 domain"/>
    <property type="match status" value="1"/>
</dbReference>